<accession>A0A942E1K9</accession>
<keyword evidence="8 9" id="KW-0472">Membrane</keyword>
<keyword evidence="4 9" id="KW-0812">Transmembrane</keyword>
<dbReference type="PROSITE" id="PS50928">
    <property type="entry name" value="ABC_TM1"/>
    <property type="match status" value="1"/>
</dbReference>
<keyword evidence="2 9" id="KW-0813">Transport</keyword>
<sequence>MTETDHVDWAGVFYRIRQQPQMIVGMIIVALVLCTMVFAPWIAPYEPTKLDILNRLAPPSGNHWFGTDQIGRDIFSRVIYGSRISVTVGLGVVLLAMRTGAVIGAFSGLAGGKVDTAIMRIMDVMLSFPSFVMAIALASALGPSLTNAMLAIAVLRIPFYVRLARGQALSLRERSYVKAAETFGSSRIRIVWRHIVPNALPPILVQAMLDIGAAILTASALSFIGLGAQEPAAEWGAMVATGRNFLLDQWWFPTFPGLAILTTAIGFNLFGDGLREIFDPRAQGR</sequence>
<name>A0A942E1K9_9HYPH</name>
<evidence type="ECO:0000256" key="1">
    <source>
        <dbReference type="ARBA" id="ARBA00004651"/>
    </source>
</evidence>
<keyword evidence="3" id="KW-1003">Cell membrane</keyword>
<dbReference type="InterPro" id="IPR000515">
    <property type="entry name" value="MetI-like"/>
</dbReference>
<keyword evidence="6" id="KW-0653">Protein transport</keyword>
<dbReference type="SUPFAM" id="SSF161098">
    <property type="entry name" value="MetI-like"/>
    <property type="match status" value="1"/>
</dbReference>
<dbReference type="GO" id="GO:0015031">
    <property type="term" value="P:protein transport"/>
    <property type="evidence" value="ECO:0007669"/>
    <property type="project" value="UniProtKB-KW"/>
</dbReference>
<proteinExistence type="inferred from homology"/>
<comment type="subcellular location">
    <subcellularLocation>
        <location evidence="1 9">Cell membrane</location>
        <topology evidence="1 9">Multi-pass membrane protein</topology>
    </subcellularLocation>
</comment>
<evidence type="ECO:0000256" key="5">
    <source>
        <dbReference type="ARBA" id="ARBA00022856"/>
    </source>
</evidence>
<keyword evidence="12" id="KW-1185">Reference proteome</keyword>
<dbReference type="PANTHER" id="PTHR43386:SF1">
    <property type="entry name" value="D,D-DIPEPTIDE TRANSPORT SYSTEM PERMEASE PROTEIN DDPC-RELATED"/>
    <property type="match status" value="1"/>
</dbReference>
<dbReference type="Pfam" id="PF00528">
    <property type="entry name" value="BPD_transp_1"/>
    <property type="match status" value="1"/>
</dbReference>
<gene>
    <name evidence="11" type="ORF">KEU06_12060</name>
</gene>
<dbReference type="EMBL" id="JAGWCR010000005">
    <property type="protein sequence ID" value="MBS3649346.1"/>
    <property type="molecule type" value="Genomic_DNA"/>
</dbReference>
<reference evidence="11" key="1">
    <citation type="submission" date="2021-04" db="EMBL/GenBank/DDBJ databases">
        <title>Pseudaminobacter soli sp. nov., isolated from paddy soil contaminated by heavy metals.</title>
        <authorList>
            <person name="Zhang K."/>
        </authorList>
    </citation>
    <scope>NUCLEOTIDE SEQUENCE</scope>
    <source>
        <strain evidence="11">19-2017</strain>
    </source>
</reference>
<feature type="transmembrane region" description="Helical" evidence="9">
    <location>
        <begin position="23"/>
        <end position="43"/>
    </location>
</feature>
<evidence type="ECO:0000256" key="2">
    <source>
        <dbReference type="ARBA" id="ARBA00022448"/>
    </source>
</evidence>
<evidence type="ECO:0000256" key="4">
    <source>
        <dbReference type="ARBA" id="ARBA00022692"/>
    </source>
</evidence>
<dbReference type="NCBIfam" id="NF007376">
    <property type="entry name" value="PRK09881.1"/>
    <property type="match status" value="1"/>
</dbReference>
<evidence type="ECO:0000256" key="3">
    <source>
        <dbReference type="ARBA" id="ARBA00022475"/>
    </source>
</evidence>
<organism evidence="11 12">
    <name type="scientific">Pseudaminobacter soli</name>
    <name type="common">ex Zhang et al. 2022</name>
    <dbReference type="NCBI Taxonomy" id="2831468"/>
    <lineage>
        <taxon>Bacteria</taxon>
        <taxon>Pseudomonadati</taxon>
        <taxon>Pseudomonadota</taxon>
        <taxon>Alphaproteobacteria</taxon>
        <taxon>Hyphomicrobiales</taxon>
        <taxon>Phyllobacteriaceae</taxon>
        <taxon>Pseudaminobacter</taxon>
    </lineage>
</organism>
<dbReference type="Proteomes" id="UP000680348">
    <property type="component" value="Unassembled WGS sequence"/>
</dbReference>
<feature type="transmembrane region" description="Helical" evidence="9">
    <location>
        <begin position="250"/>
        <end position="271"/>
    </location>
</feature>
<evidence type="ECO:0000256" key="7">
    <source>
        <dbReference type="ARBA" id="ARBA00022989"/>
    </source>
</evidence>
<dbReference type="Pfam" id="PF12911">
    <property type="entry name" value="OppC_N"/>
    <property type="match status" value="1"/>
</dbReference>
<dbReference type="InterPro" id="IPR035906">
    <property type="entry name" value="MetI-like_sf"/>
</dbReference>
<protein>
    <submittedName>
        <fullName evidence="11">D,D-dipeptide ABC transporter permease</fullName>
    </submittedName>
</protein>
<dbReference type="Gene3D" id="1.10.3720.10">
    <property type="entry name" value="MetI-like"/>
    <property type="match status" value="1"/>
</dbReference>
<evidence type="ECO:0000313" key="12">
    <source>
        <dbReference type="Proteomes" id="UP000680348"/>
    </source>
</evidence>
<keyword evidence="7 9" id="KW-1133">Transmembrane helix</keyword>
<dbReference type="AlphaFoldDB" id="A0A942E1K9"/>
<evidence type="ECO:0000256" key="6">
    <source>
        <dbReference type="ARBA" id="ARBA00022927"/>
    </source>
</evidence>
<comment type="caution">
    <text evidence="11">The sequence shown here is derived from an EMBL/GenBank/DDBJ whole genome shotgun (WGS) entry which is preliminary data.</text>
</comment>
<feature type="transmembrane region" description="Helical" evidence="9">
    <location>
        <begin position="84"/>
        <end position="109"/>
    </location>
</feature>
<keyword evidence="5" id="KW-0571">Peptide transport</keyword>
<evidence type="ECO:0000259" key="10">
    <source>
        <dbReference type="PROSITE" id="PS50928"/>
    </source>
</evidence>
<evidence type="ECO:0000256" key="8">
    <source>
        <dbReference type="ARBA" id="ARBA00023136"/>
    </source>
</evidence>
<dbReference type="RefSeq" id="WP_210320129.1">
    <property type="nucleotide sequence ID" value="NZ_JABVCF010000005.1"/>
</dbReference>
<dbReference type="GO" id="GO:0005886">
    <property type="term" value="C:plasma membrane"/>
    <property type="evidence" value="ECO:0007669"/>
    <property type="project" value="UniProtKB-SubCell"/>
</dbReference>
<dbReference type="PANTHER" id="PTHR43386">
    <property type="entry name" value="OLIGOPEPTIDE TRANSPORT SYSTEM PERMEASE PROTEIN APPC"/>
    <property type="match status" value="1"/>
</dbReference>
<dbReference type="InterPro" id="IPR050366">
    <property type="entry name" value="BP-dependent_transpt_permease"/>
</dbReference>
<dbReference type="CDD" id="cd06261">
    <property type="entry name" value="TM_PBP2"/>
    <property type="match status" value="1"/>
</dbReference>
<comment type="similarity">
    <text evidence="9">Belongs to the binding-protein-dependent transport system permease family.</text>
</comment>
<evidence type="ECO:0000256" key="9">
    <source>
        <dbReference type="RuleBase" id="RU363032"/>
    </source>
</evidence>
<dbReference type="GO" id="GO:0071916">
    <property type="term" value="F:dipeptide transmembrane transporter activity"/>
    <property type="evidence" value="ECO:0007669"/>
    <property type="project" value="TreeGrafter"/>
</dbReference>
<evidence type="ECO:0000313" key="11">
    <source>
        <dbReference type="EMBL" id="MBS3649346.1"/>
    </source>
</evidence>
<feature type="domain" description="ABC transmembrane type-1" evidence="10">
    <location>
        <begin position="82"/>
        <end position="271"/>
    </location>
</feature>
<dbReference type="InterPro" id="IPR025966">
    <property type="entry name" value="OppC_N"/>
</dbReference>